<protein>
    <submittedName>
        <fullName evidence="2">Uncharacterized protein</fullName>
    </submittedName>
</protein>
<sequence>MEIYGQLNNLHQEMTAMAQHMMVNMSNFRSKEAETANLKNQLKDLQRCLESMIHNRNQANTYFNPLGNMPSGIPMYQGSYSP</sequence>
<accession>A0AAU9S070</accession>
<gene>
    <name evidence="2" type="ORF">TAV2_LOCUS9293</name>
</gene>
<evidence type="ECO:0000313" key="3">
    <source>
        <dbReference type="Proteomes" id="UP000836841"/>
    </source>
</evidence>
<feature type="coiled-coil region" evidence="1">
    <location>
        <begin position="28"/>
        <end position="55"/>
    </location>
</feature>
<proteinExistence type="predicted"/>
<keyword evidence="1" id="KW-0175">Coiled coil</keyword>
<dbReference type="EMBL" id="OU466859">
    <property type="protein sequence ID" value="CAH2052778.1"/>
    <property type="molecule type" value="Genomic_DNA"/>
</dbReference>
<dbReference type="AlphaFoldDB" id="A0AAU9S070"/>
<organism evidence="2 3">
    <name type="scientific">Thlaspi arvense</name>
    <name type="common">Field penny-cress</name>
    <dbReference type="NCBI Taxonomy" id="13288"/>
    <lineage>
        <taxon>Eukaryota</taxon>
        <taxon>Viridiplantae</taxon>
        <taxon>Streptophyta</taxon>
        <taxon>Embryophyta</taxon>
        <taxon>Tracheophyta</taxon>
        <taxon>Spermatophyta</taxon>
        <taxon>Magnoliopsida</taxon>
        <taxon>eudicotyledons</taxon>
        <taxon>Gunneridae</taxon>
        <taxon>Pentapetalae</taxon>
        <taxon>rosids</taxon>
        <taxon>malvids</taxon>
        <taxon>Brassicales</taxon>
        <taxon>Brassicaceae</taxon>
        <taxon>Thlaspideae</taxon>
        <taxon>Thlaspi</taxon>
    </lineage>
</organism>
<dbReference type="Proteomes" id="UP000836841">
    <property type="component" value="Chromosome 3"/>
</dbReference>
<reference evidence="2 3" key="1">
    <citation type="submission" date="2022-03" db="EMBL/GenBank/DDBJ databases">
        <authorList>
            <person name="Nunn A."/>
            <person name="Chopra R."/>
            <person name="Nunn A."/>
            <person name="Contreras Garrido A."/>
        </authorList>
    </citation>
    <scope>NUCLEOTIDE SEQUENCE [LARGE SCALE GENOMIC DNA]</scope>
</reference>
<evidence type="ECO:0000256" key="1">
    <source>
        <dbReference type="SAM" id="Coils"/>
    </source>
</evidence>
<keyword evidence="3" id="KW-1185">Reference proteome</keyword>
<name>A0AAU9S070_THLAR</name>
<evidence type="ECO:0000313" key="2">
    <source>
        <dbReference type="EMBL" id="CAH2052778.1"/>
    </source>
</evidence>